<accession>A0A931GJ14</accession>
<reference evidence="3" key="1">
    <citation type="submission" date="2020-11" db="EMBL/GenBank/DDBJ databases">
        <title>Sequencing the genomes of 1000 actinobacteria strains.</title>
        <authorList>
            <person name="Klenk H.-P."/>
        </authorList>
    </citation>
    <scope>NUCLEOTIDE SEQUENCE</scope>
    <source>
        <strain evidence="3">DSM 43175</strain>
    </source>
</reference>
<dbReference type="Proteomes" id="UP000614047">
    <property type="component" value="Unassembled WGS sequence"/>
</dbReference>
<dbReference type="InterPro" id="IPR015035">
    <property type="entry name" value="DUF1918"/>
</dbReference>
<organism evidence="3 4">
    <name type="scientific">Actinomadura viridis</name>
    <dbReference type="NCBI Taxonomy" id="58110"/>
    <lineage>
        <taxon>Bacteria</taxon>
        <taxon>Bacillati</taxon>
        <taxon>Actinomycetota</taxon>
        <taxon>Actinomycetes</taxon>
        <taxon>Streptosporangiales</taxon>
        <taxon>Thermomonosporaceae</taxon>
        <taxon>Actinomadura</taxon>
    </lineage>
</organism>
<dbReference type="Gene3D" id="2.30.30.440">
    <property type="entry name" value="Domain of unknown function DUF1918"/>
    <property type="match status" value="1"/>
</dbReference>
<comment type="caution">
    <text evidence="3">The sequence shown here is derived from an EMBL/GenBank/DDBJ whole genome shotgun (WGS) entry which is preliminary data.</text>
</comment>
<name>A0A931GJ14_9ACTN</name>
<evidence type="ECO:0000313" key="4">
    <source>
        <dbReference type="Proteomes" id="UP000614047"/>
    </source>
</evidence>
<dbReference type="Pfam" id="PF08940">
    <property type="entry name" value="DUF1918"/>
    <property type="match status" value="1"/>
</dbReference>
<feature type="compositionally biased region" description="Low complexity" evidence="1">
    <location>
        <begin position="73"/>
        <end position="96"/>
    </location>
</feature>
<protein>
    <recommendedName>
        <fullName evidence="2">DUF1918 domain-containing protein</fullName>
    </recommendedName>
</protein>
<dbReference type="RefSeq" id="WP_197011827.1">
    <property type="nucleotide sequence ID" value="NZ_BAABES010000004.1"/>
</dbReference>
<feature type="region of interest" description="Disordered" evidence="1">
    <location>
        <begin position="1"/>
        <end position="23"/>
    </location>
</feature>
<feature type="domain" description="DUF1918" evidence="2">
    <location>
        <begin position="1"/>
        <end position="58"/>
    </location>
</feature>
<evidence type="ECO:0000256" key="1">
    <source>
        <dbReference type="SAM" id="MobiDB-lite"/>
    </source>
</evidence>
<gene>
    <name evidence="3" type="ORF">IW256_003306</name>
</gene>
<evidence type="ECO:0000313" key="3">
    <source>
        <dbReference type="EMBL" id="MBG6089193.1"/>
    </source>
</evidence>
<dbReference type="AlphaFoldDB" id="A0A931GJ14"/>
<feature type="region of interest" description="Disordered" evidence="1">
    <location>
        <begin position="64"/>
        <end position="96"/>
    </location>
</feature>
<evidence type="ECO:0000259" key="2">
    <source>
        <dbReference type="Pfam" id="PF08940"/>
    </source>
</evidence>
<proteinExistence type="predicted"/>
<keyword evidence="4" id="KW-1185">Reference proteome</keyword>
<dbReference type="SUPFAM" id="SSF50118">
    <property type="entry name" value="Cell growth inhibitor/plasmid maintenance toxic component"/>
    <property type="match status" value="1"/>
</dbReference>
<sequence length="96" mass="10068">MKASEGDRITIAGGGPHEPLRDGEIIEVPHPDGTPPYLVRWSDTGRQSLIFPGPDARIVHYEHHGAPAAQPGTSTAAPLTRSAARSPRARPASSSG</sequence>
<dbReference type="EMBL" id="JADOUA010000001">
    <property type="protein sequence ID" value="MBG6089193.1"/>
    <property type="molecule type" value="Genomic_DNA"/>
</dbReference>